<feature type="transmembrane region" description="Helical" evidence="6">
    <location>
        <begin position="337"/>
        <end position="356"/>
    </location>
</feature>
<evidence type="ECO:0000256" key="3">
    <source>
        <dbReference type="ARBA" id="ARBA00022989"/>
    </source>
</evidence>
<reference evidence="9" key="1">
    <citation type="submission" date="2023-01" db="EMBL/GenBank/DDBJ databases">
        <title>Key to firefly adult light organ development and bioluminescence: homeobox transcription factors regulate luciferase expression and transportation to peroxisome.</title>
        <authorList>
            <person name="Fu X."/>
        </authorList>
    </citation>
    <scope>NUCLEOTIDE SEQUENCE [LARGE SCALE GENOMIC DNA]</scope>
</reference>
<evidence type="ECO:0000256" key="2">
    <source>
        <dbReference type="ARBA" id="ARBA00022692"/>
    </source>
</evidence>
<evidence type="ECO:0000256" key="4">
    <source>
        <dbReference type="ARBA" id="ARBA00023136"/>
    </source>
</evidence>
<name>A0AAN7P6M9_9COLE</name>
<dbReference type="InterPro" id="IPR050549">
    <property type="entry name" value="MFS_Trehalose_Transporter"/>
</dbReference>
<dbReference type="Gene3D" id="1.20.1250.20">
    <property type="entry name" value="MFS general substrate transporter like domains"/>
    <property type="match status" value="1"/>
</dbReference>
<dbReference type="PRINTS" id="PR00171">
    <property type="entry name" value="SUGRTRNSPORT"/>
</dbReference>
<feature type="transmembrane region" description="Helical" evidence="6">
    <location>
        <begin position="145"/>
        <end position="163"/>
    </location>
</feature>
<dbReference type="PANTHER" id="PTHR48021:SF24">
    <property type="entry name" value="MAJOR FACILITATOR SUPERFAMILY (MFS) PROFILE DOMAIN-CONTAINING PROTEIN"/>
    <property type="match status" value="1"/>
</dbReference>
<dbReference type="InterPro" id="IPR036259">
    <property type="entry name" value="MFS_trans_sf"/>
</dbReference>
<comment type="subcellular location">
    <subcellularLocation>
        <location evidence="1">Membrane</location>
        <topology evidence="1">Multi-pass membrane protein</topology>
    </subcellularLocation>
</comment>
<feature type="transmembrane region" description="Helical" evidence="6">
    <location>
        <begin position="207"/>
        <end position="227"/>
    </location>
</feature>
<dbReference type="SUPFAM" id="SSF103473">
    <property type="entry name" value="MFS general substrate transporter"/>
    <property type="match status" value="1"/>
</dbReference>
<dbReference type="PROSITE" id="PS50850">
    <property type="entry name" value="MFS"/>
    <property type="match status" value="1"/>
</dbReference>
<keyword evidence="9" id="KW-1185">Reference proteome</keyword>
<dbReference type="PANTHER" id="PTHR48021">
    <property type="match status" value="1"/>
</dbReference>
<keyword evidence="3 6" id="KW-1133">Transmembrane helix</keyword>
<dbReference type="InterPro" id="IPR005828">
    <property type="entry name" value="MFS_sugar_transport-like"/>
</dbReference>
<keyword evidence="5" id="KW-0325">Glycoprotein</keyword>
<feature type="transmembrane region" description="Helical" evidence="6">
    <location>
        <begin position="88"/>
        <end position="107"/>
    </location>
</feature>
<feature type="transmembrane region" description="Helical" evidence="6">
    <location>
        <begin position="464"/>
        <end position="483"/>
    </location>
</feature>
<feature type="transmembrane region" description="Helical" evidence="6">
    <location>
        <begin position="299"/>
        <end position="325"/>
    </location>
</feature>
<gene>
    <name evidence="8" type="ORF">RN001_010498</name>
</gene>
<dbReference type="InterPro" id="IPR003663">
    <property type="entry name" value="Sugar/inositol_transpt"/>
</dbReference>
<dbReference type="InterPro" id="IPR020846">
    <property type="entry name" value="MFS_dom"/>
</dbReference>
<comment type="caution">
    <text evidence="8">The sequence shown here is derived from an EMBL/GenBank/DDBJ whole genome shotgun (WGS) entry which is preliminary data.</text>
</comment>
<feature type="transmembrane region" description="Helical" evidence="6">
    <location>
        <begin position="431"/>
        <end position="452"/>
    </location>
</feature>
<feature type="transmembrane region" description="Helical" evidence="6">
    <location>
        <begin position="363"/>
        <end position="382"/>
    </location>
</feature>
<evidence type="ECO:0000256" key="5">
    <source>
        <dbReference type="ARBA" id="ARBA00023180"/>
    </source>
</evidence>
<feature type="transmembrane region" description="Helical" evidence="6">
    <location>
        <begin position="40"/>
        <end position="68"/>
    </location>
</feature>
<keyword evidence="4 6" id="KW-0472">Membrane</keyword>
<dbReference type="Proteomes" id="UP001353858">
    <property type="component" value="Unassembled WGS sequence"/>
</dbReference>
<dbReference type="EMBL" id="JARPUR010000004">
    <property type="protein sequence ID" value="KAK4877992.1"/>
    <property type="molecule type" value="Genomic_DNA"/>
</dbReference>
<organism evidence="8 9">
    <name type="scientific">Aquatica leii</name>
    <dbReference type="NCBI Taxonomy" id="1421715"/>
    <lineage>
        <taxon>Eukaryota</taxon>
        <taxon>Metazoa</taxon>
        <taxon>Ecdysozoa</taxon>
        <taxon>Arthropoda</taxon>
        <taxon>Hexapoda</taxon>
        <taxon>Insecta</taxon>
        <taxon>Pterygota</taxon>
        <taxon>Neoptera</taxon>
        <taxon>Endopterygota</taxon>
        <taxon>Coleoptera</taxon>
        <taxon>Polyphaga</taxon>
        <taxon>Elateriformia</taxon>
        <taxon>Elateroidea</taxon>
        <taxon>Lampyridae</taxon>
        <taxon>Luciolinae</taxon>
        <taxon>Aquatica</taxon>
    </lineage>
</organism>
<accession>A0AAN7P6M9</accession>
<dbReference type="GO" id="GO:0022857">
    <property type="term" value="F:transmembrane transporter activity"/>
    <property type="evidence" value="ECO:0007669"/>
    <property type="project" value="InterPro"/>
</dbReference>
<protein>
    <recommendedName>
        <fullName evidence="7">Major facilitator superfamily (MFS) profile domain-containing protein</fullName>
    </recommendedName>
</protein>
<evidence type="ECO:0000259" key="7">
    <source>
        <dbReference type="PROSITE" id="PS50850"/>
    </source>
</evidence>
<feature type="domain" description="Major facilitator superfamily (MFS) profile" evidence="7">
    <location>
        <begin position="42"/>
        <end position="487"/>
    </location>
</feature>
<feature type="transmembrane region" description="Helical" evidence="6">
    <location>
        <begin position="119"/>
        <end position="139"/>
    </location>
</feature>
<dbReference type="Pfam" id="PF00083">
    <property type="entry name" value="Sugar_tr"/>
    <property type="match status" value="1"/>
</dbReference>
<sequence>MVDAPKNPERRLSTFQSILISCRSLTHYESKRFKTLIPQIIAAIIALCLNILVGITYAYSAILVPQILEAQNSTAEDVIHVTHVELSWITSCIMLSSLLGALSAGFIMDVIGRLNMLKLMAIPSLLGWILIALASNVPMLIAGRFFTGIALVWSANPTAVYITEISRPDVRGSFMGMRQLGVSLGMMLVYLKGWFMNWRTIAWTNSGYTILFVLLTLLIPESPIWLVSKNRIAEAKKALEWIYKYQPQPENKIMSYAELRLHYLQKEELIKSKKREKLSSNITMQKFKMFFQPIGYKPFFVMIGLYLFQQVAGIHVIVFNGVIFFKEMGTSIDPYMAGSYVGGVRLLMNVVNIYLTKRFNRRALMMVSGVGMAVCMSANGFYTHLIYNGTVTNGWVSLVLFMLYFVFAAMGFLTIPFSIQAEVFPLEIRSIAHAIVSTIAGVITFFVLQHFYDLSVFFGGSSGIQYFFGVSALGGFVFVYVFMPETHNKKLSQIEEYFWHHTTYLSVQDPPKENQKLIAVTT</sequence>
<dbReference type="AlphaFoldDB" id="A0AAN7P6M9"/>
<dbReference type="GO" id="GO:0016020">
    <property type="term" value="C:membrane"/>
    <property type="evidence" value="ECO:0007669"/>
    <property type="project" value="UniProtKB-SubCell"/>
</dbReference>
<proteinExistence type="predicted"/>
<keyword evidence="2 6" id="KW-0812">Transmembrane</keyword>
<feature type="transmembrane region" description="Helical" evidence="6">
    <location>
        <begin position="394"/>
        <end position="419"/>
    </location>
</feature>
<evidence type="ECO:0000256" key="6">
    <source>
        <dbReference type="SAM" id="Phobius"/>
    </source>
</evidence>
<feature type="transmembrane region" description="Helical" evidence="6">
    <location>
        <begin position="175"/>
        <end position="195"/>
    </location>
</feature>
<evidence type="ECO:0000256" key="1">
    <source>
        <dbReference type="ARBA" id="ARBA00004141"/>
    </source>
</evidence>
<dbReference type="PROSITE" id="PS51257">
    <property type="entry name" value="PROKAR_LIPOPROTEIN"/>
    <property type="match status" value="1"/>
</dbReference>
<evidence type="ECO:0000313" key="9">
    <source>
        <dbReference type="Proteomes" id="UP001353858"/>
    </source>
</evidence>
<dbReference type="FunFam" id="1.20.1250.20:FF:000249">
    <property type="entry name" value="facilitated trehalose transporter Tret1"/>
    <property type="match status" value="1"/>
</dbReference>
<evidence type="ECO:0000313" key="8">
    <source>
        <dbReference type="EMBL" id="KAK4877992.1"/>
    </source>
</evidence>